<keyword evidence="2" id="KW-0175">Coiled coil</keyword>
<evidence type="ECO:0000256" key="1">
    <source>
        <dbReference type="ARBA" id="ARBA00022729"/>
    </source>
</evidence>
<evidence type="ECO:0000256" key="3">
    <source>
        <dbReference type="SAM" id="Phobius"/>
    </source>
</evidence>
<accession>A0A840AYJ1</accession>
<proteinExistence type="predicted"/>
<dbReference type="PANTHER" id="PTHR21666">
    <property type="entry name" value="PEPTIDASE-RELATED"/>
    <property type="match status" value="1"/>
</dbReference>
<dbReference type="CDD" id="cd12797">
    <property type="entry name" value="M23_peptidase"/>
    <property type="match status" value="1"/>
</dbReference>
<keyword evidence="6" id="KW-1185">Reference proteome</keyword>
<keyword evidence="1" id="KW-0732">Signal</keyword>
<comment type="caution">
    <text evidence="5">The sequence shown here is derived from an EMBL/GenBank/DDBJ whole genome shotgun (WGS) entry which is preliminary data.</text>
</comment>
<evidence type="ECO:0000313" key="5">
    <source>
        <dbReference type="EMBL" id="MBB3942046.1"/>
    </source>
</evidence>
<evidence type="ECO:0000259" key="4">
    <source>
        <dbReference type="Pfam" id="PF01551"/>
    </source>
</evidence>
<keyword evidence="5" id="KW-0378">Hydrolase</keyword>
<dbReference type="EMBL" id="JACIEA010000001">
    <property type="protein sequence ID" value="MBB3942046.1"/>
    <property type="molecule type" value="Genomic_DNA"/>
</dbReference>
<reference evidence="5 6" key="1">
    <citation type="submission" date="2020-08" db="EMBL/GenBank/DDBJ databases">
        <title>Genomic Encyclopedia of Type Strains, Phase IV (KMG-IV): sequencing the most valuable type-strain genomes for metagenomic binning, comparative biology and taxonomic classification.</title>
        <authorList>
            <person name="Goeker M."/>
        </authorList>
    </citation>
    <scope>NUCLEOTIDE SEQUENCE [LARGE SCALE GENOMIC DNA]</scope>
    <source>
        <strain evidence="5 6">DSM 29050</strain>
    </source>
</reference>
<name>A0A840AYJ1_9SPHN</name>
<dbReference type="Pfam" id="PF01551">
    <property type="entry name" value="Peptidase_M23"/>
    <property type="match status" value="1"/>
</dbReference>
<dbReference type="Gene3D" id="2.70.70.10">
    <property type="entry name" value="Glucose Permease (Domain IIA)"/>
    <property type="match status" value="1"/>
</dbReference>
<dbReference type="AlphaFoldDB" id="A0A840AYJ1"/>
<keyword evidence="3" id="KW-0812">Transmembrane</keyword>
<dbReference type="GO" id="GO:0004222">
    <property type="term" value="F:metalloendopeptidase activity"/>
    <property type="evidence" value="ECO:0007669"/>
    <property type="project" value="TreeGrafter"/>
</dbReference>
<sequence length="386" mass="41768">MSGWKNRIAGWFIDREFFMRANGQVRFLKLSAQLQRRVVGTVACVVGLWLVVTLGMAINQVSVTAQRMALSQQEAKVESAEERVANYRGSIDEVAKDLERRQKMLESLSDQYLGDVPEAKAQTPATAKPTDEDQTVKTISAVVPEAAGLARVEVRQIQFAEKMTKVALTRTSKAEAAIRQFGLNPDVLARQARSAQGGVFEPFFGSAKKDVRDPRFLKLAASLSRMDAMERALAAIPTSMPAAVMMMSSGFGFRSDPFTGGGAMHAGLDFKGPVGTPILSAAEGRVTFAGFHGGYGKTVEITHANGLLTRYAHLSGVHVTQGQMVHRGLQIGRMGSTGRSTGSHLHFEVRLNGRAINPRKFLEANPDVLKVQTVAGNRAGNAAKEL</sequence>
<dbReference type="FunFam" id="2.70.70.10:FF:000006">
    <property type="entry name" value="M23 family peptidase"/>
    <property type="match status" value="1"/>
</dbReference>
<keyword evidence="3" id="KW-1133">Transmembrane helix</keyword>
<dbReference type="InterPro" id="IPR050570">
    <property type="entry name" value="Cell_wall_metabolism_enzyme"/>
</dbReference>
<evidence type="ECO:0000313" key="6">
    <source>
        <dbReference type="Proteomes" id="UP000581447"/>
    </source>
</evidence>
<dbReference type="InterPro" id="IPR016047">
    <property type="entry name" value="M23ase_b-sheet_dom"/>
</dbReference>
<dbReference type="InterPro" id="IPR011055">
    <property type="entry name" value="Dup_hybrid_motif"/>
</dbReference>
<evidence type="ECO:0000256" key="2">
    <source>
        <dbReference type="SAM" id="Coils"/>
    </source>
</evidence>
<dbReference type="PANTHER" id="PTHR21666:SF289">
    <property type="entry name" value="L-ALA--D-GLU ENDOPEPTIDASE"/>
    <property type="match status" value="1"/>
</dbReference>
<organism evidence="5 6">
    <name type="scientific">Sphingorhabdus rigui</name>
    <dbReference type="NCBI Taxonomy" id="1282858"/>
    <lineage>
        <taxon>Bacteria</taxon>
        <taxon>Pseudomonadati</taxon>
        <taxon>Pseudomonadota</taxon>
        <taxon>Alphaproteobacteria</taxon>
        <taxon>Sphingomonadales</taxon>
        <taxon>Sphingomonadaceae</taxon>
        <taxon>Sphingorhabdus</taxon>
    </lineage>
</organism>
<feature type="domain" description="M23ase beta-sheet core" evidence="4">
    <location>
        <begin position="264"/>
        <end position="358"/>
    </location>
</feature>
<protein>
    <submittedName>
        <fullName evidence="5">Murein DD-endopeptidase MepM/ murein hydrolase activator NlpD</fullName>
    </submittedName>
</protein>
<feature type="coiled-coil region" evidence="2">
    <location>
        <begin position="63"/>
        <end position="111"/>
    </location>
</feature>
<dbReference type="Proteomes" id="UP000581447">
    <property type="component" value="Unassembled WGS sequence"/>
</dbReference>
<dbReference type="SUPFAM" id="SSF51261">
    <property type="entry name" value="Duplicated hybrid motif"/>
    <property type="match status" value="1"/>
</dbReference>
<feature type="transmembrane region" description="Helical" evidence="3">
    <location>
        <begin position="38"/>
        <end position="58"/>
    </location>
</feature>
<gene>
    <name evidence="5" type="ORF">GGR91_000268</name>
</gene>
<keyword evidence="3" id="KW-0472">Membrane</keyword>